<proteinExistence type="predicted"/>
<keyword evidence="1" id="KW-1133">Transmembrane helix</keyword>
<keyword evidence="1" id="KW-0812">Transmembrane</keyword>
<dbReference type="Proteomes" id="UP001059380">
    <property type="component" value="Chromosome"/>
</dbReference>
<accession>A0A9J7BNU8</accession>
<feature type="transmembrane region" description="Helical" evidence="1">
    <location>
        <begin position="40"/>
        <end position="60"/>
    </location>
</feature>
<evidence type="ECO:0000313" key="2">
    <source>
        <dbReference type="EMBL" id="UWZ84295.1"/>
    </source>
</evidence>
<dbReference type="RefSeq" id="WP_260793800.1">
    <property type="nucleotide sequence ID" value="NZ_CP093313.1"/>
</dbReference>
<name>A0A9J7BNU8_9BACT</name>
<dbReference type="AlphaFoldDB" id="A0A9J7BNU8"/>
<evidence type="ECO:0000256" key="1">
    <source>
        <dbReference type="SAM" id="Phobius"/>
    </source>
</evidence>
<keyword evidence="3" id="KW-1185">Reference proteome</keyword>
<dbReference type="PROSITE" id="PS51257">
    <property type="entry name" value="PROKAR_LIPOPROTEIN"/>
    <property type="match status" value="1"/>
</dbReference>
<reference evidence="2" key="1">
    <citation type="submission" date="2021-04" db="EMBL/GenBank/DDBJ databases">
        <title>Phylogenetic analysis of Acidobacteriaceae.</title>
        <authorList>
            <person name="Qiu L."/>
            <person name="Zhang Q."/>
        </authorList>
    </citation>
    <scope>NUCLEOTIDE SEQUENCE</scope>
    <source>
        <strain evidence="2">DSM 25168</strain>
    </source>
</reference>
<organism evidence="2 3">
    <name type="scientific">Occallatibacter riparius</name>
    <dbReference type="NCBI Taxonomy" id="1002689"/>
    <lineage>
        <taxon>Bacteria</taxon>
        <taxon>Pseudomonadati</taxon>
        <taxon>Acidobacteriota</taxon>
        <taxon>Terriglobia</taxon>
        <taxon>Terriglobales</taxon>
        <taxon>Acidobacteriaceae</taxon>
        <taxon>Occallatibacter</taxon>
    </lineage>
</organism>
<evidence type="ECO:0000313" key="3">
    <source>
        <dbReference type="Proteomes" id="UP001059380"/>
    </source>
</evidence>
<sequence length="70" mass="7916">MSQEYRNKPQPKWLTIALSLSACYWLAFGLVLLYSHNKTTILVCTGIAGLDLILGIWLGVRSRHQQEGNQ</sequence>
<protein>
    <submittedName>
        <fullName evidence="2">Uncharacterized protein</fullName>
    </submittedName>
</protein>
<dbReference type="EMBL" id="CP093313">
    <property type="protein sequence ID" value="UWZ84295.1"/>
    <property type="molecule type" value="Genomic_DNA"/>
</dbReference>
<gene>
    <name evidence="2" type="ORF">MOP44_27580</name>
</gene>
<feature type="transmembrane region" description="Helical" evidence="1">
    <location>
        <begin position="12"/>
        <end position="34"/>
    </location>
</feature>
<dbReference type="KEGG" id="orp:MOP44_27580"/>
<keyword evidence="1" id="KW-0472">Membrane</keyword>